<feature type="region of interest" description="Disordered" evidence="5">
    <location>
        <begin position="105"/>
        <end position="124"/>
    </location>
</feature>
<comment type="caution">
    <text evidence="7">The sequence shown here is derived from an EMBL/GenBank/DDBJ whole genome shotgun (WGS) entry which is preliminary data.</text>
</comment>
<keyword evidence="4" id="KW-0539">Nucleus</keyword>
<dbReference type="EMBL" id="JBFOLJ010000014">
    <property type="protein sequence ID" value="KAL2477223.1"/>
    <property type="molecule type" value="Genomic_DNA"/>
</dbReference>
<evidence type="ECO:0000256" key="4">
    <source>
        <dbReference type="ARBA" id="ARBA00023242"/>
    </source>
</evidence>
<evidence type="ECO:0000256" key="1">
    <source>
        <dbReference type="ARBA" id="ARBA00004123"/>
    </source>
</evidence>
<reference evidence="8" key="1">
    <citation type="submission" date="2024-07" db="EMBL/GenBank/DDBJ databases">
        <title>Two chromosome-level genome assemblies of Korean endemic species Abeliophyllum distichum and Forsythia ovata (Oleaceae).</title>
        <authorList>
            <person name="Jang H."/>
        </authorList>
    </citation>
    <scope>NUCLEOTIDE SEQUENCE [LARGE SCALE GENOMIC DNA]</scope>
</reference>
<keyword evidence="8" id="KW-1185">Reference proteome</keyword>
<evidence type="ECO:0000256" key="5">
    <source>
        <dbReference type="SAM" id="MobiDB-lite"/>
    </source>
</evidence>
<evidence type="ECO:0000256" key="2">
    <source>
        <dbReference type="ARBA" id="ARBA00023015"/>
    </source>
</evidence>
<feature type="domain" description="DM2" evidence="6">
    <location>
        <begin position="23"/>
        <end position="100"/>
    </location>
</feature>
<feature type="compositionally biased region" description="Acidic residues" evidence="5">
    <location>
        <begin position="105"/>
        <end position="116"/>
    </location>
</feature>
<protein>
    <submittedName>
        <fullName evidence="7">SWIB complex BAF60b domain-containing protein</fullName>
    </submittedName>
</protein>
<dbReference type="GO" id="GO:0001181">
    <property type="term" value="F:RNA polymerase I general transcription initiation factor activity"/>
    <property type="evidence" value="ECO:0007669"/>
    <property type="project" value="UniProtKB-ARBA"/>
</dbReference>
<evidence type="ECO:0000256" key="3">
    <source>
        <dbReference type="ARBA" id="ARBA00023163"/>
    </source>
</evidence>
<keyword evidence="3" id="KW-0804">Transcription</keyword>
<evidence type="ECO:0000313" key="7">
    <source>
        <dbReference type="EMBL" id="KAL2477223.1"/>
    </source>
</evidence>
<sequence>MPSFLVSLGSNKKDKDVKKKGWGFTKPCALSPQLQELLGVPELARTEVVKKIWVYIREKNLQNPKDKRKILCDERLHGIFRVRSIDMFKMNKVLSKHIWPLDEVQEEEQGEEEEAYENGGALRR</sequence>
<dbReference type="SUPFAM" id="SSF47592">
    <property type="entry name" value="SWIB/MDM2 domain"/>
    <property type="match status" value="1"/>
</dbReference>
<dbReference type="GO" id="GO:0000500">
    <property type="term" value="C:RNA polymerase I upstream activating factor complex"/>
    <property type="evidence" value="ECO:0007669"/>
    <property type="project" value="UniProtKB-ARBA"/>
</dbReference>
<dbReference type="Proteomes" id="UP001604277">
    <property type="component" value="Unassembled WGS sequence"/>
</dbReference>
<dbReference type="PROSITE" id="PS51925">
    <property type="entry name" value="SWIB_MDM2"/>
    <property type="match status" value="1"/>
</dbReference>
<dbReference type="SMART" id="SM00151">
    <property type="entry name" value="SWIB"/>
    <property type="match status" value="1"/>
</dbReference>
<evidence type="ECO:0000259" key="6">
    <source>
        <dbReference type="PROSITE" id="PS51925"/>
    </source>
</evidence>
<dbReference type="Pfam" id="PF02201">
    <property type="entry name" value="SWIB"/>
    <property type="match status" value="1"/>
</dbReference>
<evidence type="ECO:0000313" key="8">
    <source>
        <dbReference type="Proteomes" id="UP001604277"/>
    </source>
</evidence>
<gene>
    <name evidence="7" type="ORF">Fot_46237</name>
</gene>
<dbReference type="Gene3D" id="1.10.245.10">
    <property type="entry name" value="SWIB/MDM2 domain"/>
    <property type="match status" value="1"/>
</dbReference>
<dbReference type="InterPro" id="IPR003121">
    <property type="entry name" value="SWIB_MDM2_domain"/>
</dbReference>
<dbReference type="CDD" id="cd10567">
    <property type="entry name" value="SWIB-MDM2_like"/>
    <property type="match status" value="1"/>
</dbReference>
<dbReference type="PANTHER" id="PTHR13844">
    <property type="entry name" value="SWI/SNF-RELATED MATRIX-ASSOCIATED ACTIN-DEPENDENT REGULATOR OF CHROMATIN SUBFAMILY D"/>
    <property type="match status" value="1"/>
</dbReference>
<dbReference type="AlphaFoldDB" id="A0ABD1QM68"/>
<keyword evidence="2" id="KW-0805">Transcription regulation</keyword>
<dbReference type="InterPro" id="IPR036885">
    <property type="entry name" value="SWIB_MDM2_dom_sf"/>
</dbReference>
<comment type="subcellular location">
    <subcellularLocation>
        <location evidence="1">Nucleus</location>
    </subcellularLocation>
</comment>
<accession>A0ABD1QM68</accession>
<organism evidence="7 8">
    <name type="scientific">Forsythia ovata</name>
    <dbReference type="NCBI Taxonomy" id="205694"/>
    <lineage>
        <taxon>Eukaryota</taxon>
        <taxon>Viridiplantae</taxon>
        <taxon>Streptophyta</taxon>
        <taxon>Embryophyta</taxon>
        <taxon>Tracheophyta</taxon>
        <taxon>Spermatophyta</taxon>
        <taxon>Magnoliopsida</taxon>
        <taxon>eudicotyledons</taxon>
        <taxon>Gunneridae</taxon>
        <taxon>Pentapetalae</taxon>
        <taxon>asterids</taxon>
        <taxon>lamiids</taxon>
        <taxon>Lamiales</taxon>
        <taxon>Oleaceae</taxon>
        <taxon>Forsythieae</taxon>
        <taxon>Forsythia</taxon>
    </lineage>
</organism>
<dbReference type="FunFam" id="1.10.245.10:FF:000004">
    <property type="entry name" value="Upstream activation factor subunit"/>
    <property type="match status" value="1"/>
</dbReference>
<proteinExistence type="predicted"/>
<name>A0ABD1QM68_9LAMI</name>
<dbReference type="InterPro" id="IPR019835">
    <property type="entry name" value="SWIB_domain"/>
</dbReference>